<dbReference type="PROSITE" id="PS51183">
    <property type="entry name" value="JMJN"/>
    <property type="match status" value="1"/>
</dbReference>
<dbReference type="InterPro" id="IPR003888">
    <property type="entry name" value="FYrich_N"/>
</dbReference>
<dbReference type="SMART" id="SM00542">
    <property type="entry name" value="FYRC"/>
    <property type="match status" value="1"/>
</dbReference>
<keyword evidence="9" id="KW-1185">Reference proteome</keyword>
<sequence>MDDKRITSTFSVTTSNPAPPTAKQDQKIRRSSRRRSEITHNHFHCTSGDESDYSPLDHTDQISQSRLPKGVIRGCEKCSNCQKVTAKWHPEEARIPNLSEAPTFYPTEEEFEDTLKYIASIRDRAESYGICRIIPPSSWRPPCPLKQKTIWENSTFATRIQRVDKLQNRDSMGKTFSPNYHKKKKSRRGMKAGFNHGSSPAEPVDHQTDFGFESGPQFTLDEFKKYADEFKRQYFRKNEGNPDIQDSWEPLVENIEGEYWRIVEKPTEEIEVLYGADLETGTFGSGFPTVSSQVSGSNEKYVESGWNLNKFPKLKRSLLKYESSDISGVLVPWLYIGMCFSSFCWHVEDHHMYSISYLHWGAPKMWYGVAGKDATKLEAAMRKHLPNLFAKQPDLLHKLVTQLSPSVLKSEGVPIYQAVNVAPVDWLPHGHDAVELYREQARKTSISHDKLLLGAARDAVKAQWEINLLQKNTPENVKWKDVCGKDGILSKALKDRVEMERVRRDFLCKSSRSLKMDASFDSINERECSVCYFDLHLSAAGCNNCSPEKYSCLNHANQFCSCSLGSKYFLFRYDMGDLGILVEALEGKLSAIYRWAKSDLRLSLADHVNKDIPHSIGSRPEERKEFLNLGSQNNHLVAGNSDVIILSDDEGDEDKKVISCTSTTPAFLACGSHQETPGDLSVSKKWSVELLEFGVVQTGKLWCDNQAIYPIGFMSRVKYLDIFSPSNTCYYISKILDAGLGRPLFMVSPENDPSELFIHLSPVKCWEMVRERINHEISEQHKLGKSNLPPLQLPGSLDGMEMFGFSSPFILQGIQSIDRDHVCEEYWESRTCKTQS</sequence>
<dbReference type="GO" id="GO:0048731">
    <property type="term" value="P:system development"/>
    <property type="evidence" value="ECO:0007669"/>
    <property type="project" value="UniProtKB-ARBA"/>
</dbReference>
<dbReference type="SMART" id="SM00545">
    <property type="entry name" value="JmjN"/>
    <property type="match status" value="1"/>
</dbReference>
<evidence type="ECO:0000256" key="4">
    <source>
        <dbReference type="ARBA" id="ARBA00023242"/>
    </source>
</evidence>
<evidence type="ECO:0000256" key="1">
    <source>
        <dbReference type="ARBA" id="ARBA00004123"/>
    </source>
</evidence>
<dbReference type="Gene3D" id="3.30.160.360">
    <property type="match status" value="1"/>
</dbReference>
<dbReference type="Pfam" id="PF02928">
    <property type="entry name" value="zf-C5HC2"/>
    <property type="match status" value="1"/>
</dbReference>
<reference evidence="8 9" key="1">
    <citation type="submission" date="2024-04" db="EMBL/GenBank/DDBJ databases">
        <title>The reference genome of an endangered Asteraceae, Deinandra increscens subsp. villosa, native to the Central Coast of California.</title>
        <authorList>
            <person name="Guilliams M."/>
            <person name="Hasenstab-Lehman K."/>
            <person name="Meyer R."/>
            <person name="Mcevoy S."/>
        </authorList>
    </citation>
    <scope>NUCLEOTIDE SEQUENCE [LARGE SCALE GENOMIC DNA]</scope>
    <source>
        <tissue evidence="8">Leaf</tissue>
    </source>
</reference>
<dbReference type="GO" id="GO:0034647">
    <property type="term" value="F:histone H3K4me/H3K4me2/H3K4me3 demethylase activity"/>
    <property type="evidence" value="ECO:0007669"/>
    <property type="project" value="TreeGrafter"/>
</dbReference>
<dbReference type="Pfam" id="PF05965">
    <property type="entry name" value="FYRC"/>
    <property type="match status" value="1"/>
</dbReference>
<gene>
    <name evidence="8" type="ORF">SSX86_003393</name>
</gene>
<dbReference type="AlphaFoldDB" id="A0AAP0H6R0"/>
<comment type="caution">
    <text evidence="8">The sequence shown here is derived from an EMBL/GenBank/DDBJ whole genome shotgun (WGS) entry which is preliminary data.</text>
</comment>
<evidence type="ECO:0000259" key="6">
    <source>
        <dbReference type="PROSITE" id="PS51183"/>
    </source>
</evidence>
<dbReference type="SUPFAM" id="SSF51197">
    <property type="entry name" value="Clavaminate synthase-like"/>
    <property type="match status" value="1"/>
</dbReference>
<keyword evidence="4" id="KW-0539">Nucleus</keyword>
<feature type="domain" description="JmjC" evidence="7">
    <location>
        <begin position="300"/>
        <end position="438"/>
    </location>
</feature>
<feature type="compositionally biased region" description="Basic and acidic residues" evidence="5">
    <location>
        <begin position="24"/>
        <end position="40"/>
    </location>
</feature>
<evidence type="ECO:0000259" key="7">
    <source>
        <dbReference type="PROSITE" id="PS51184"/>
    </source>
</evidence>
<dbReference type="Pfam" id="PF05964">
    <property type="entry name" value="FYRN"/>
    <property type="match status" value="1"/>
</dbReference>
<dbReference type="Pfam" id="PF02373">
    <property type="entry name" value="JmjC"/>
    <property type="match status" value="1"/>
</dbReference>
<comment type="subcellular location">
    <subcellularLocation>
        <location evidence="1">Nucleus</location>
    </subcellularLocation>
</comment>
<dbReference type="GO" id="GO:0005634">
    <property type="term" value="C:nucleus"/>
    <property type="evidence" value="ECO:0007669"/>
    <property type="project" value="UniProtKB-SubCell"/>
</dbReference>
<dbReference type="Pfam" id="PF02375">
    <property type="entry name" value="JmjN"/>
    <property type="match status" value="1"/>
</dbReference>
<organism evidence="8 9">
    <name type="scientific">Deinandra increscens subsp. villosa</name>
    <dbReference type="NCBI Taxonomy" id="3103831"/>
    <lineage>
        <taxon>Eukaryota</taxon>
        <taxon>Viridiplantae</taxon>
        <taxon>Streptophyta</taxon>
        <taxon>Embryophyta</taxon>
        <taxon>Tracheophyta</taxon>
        <taxon>Spermatophyta</taxon>
        <taxon>Magnoliopsida</taxon>
        <taxon>eudicotyledons</taxon>
        <taxon>Gunneridae</taxon>
        <taxon>Pentapetalae</taxon>
        <taxon>asterids</taxon>
        <taxon>campanulids</taxon>
        <taxon>Asterales</taxon>
        <taxon>Asteraceae</taxon>
        <taxon>Asteroideae</taxon>
        <taxon>Heliantheae alliance</taxon>
        <taxon>Madieae</taxon>
        <taxon>Madiinae</taxon>
        <taxon>Deinandra</taxon>
    </lineage>
</organism>
<dbReference type="Gene3D" id="2.60.120.650">
    <property type="entry name" value="Cupin"/>
    <property type="match status" value="2"/>
</dbReference>
<dbReference type="SMART" id="SM00541">
    <property type="entry name" value="FYRN"/>
    <property type="match status" value="1"/>
</dbReference>
<evidence type="ECO:0000256" key="2">
    <source>
        <dbReference type="ARBA" id="ARBA00023002"/>
    </source>
</evidence>
<keyword evidence="2" id="KW-0560">Oxidoreductase</keyword>
<dbReference type="SMART" id="SM00558">
    <property type="entry name" value="JmjC"/>
    <property type="match status" value="1"/>
</dbReference>
<dbReference type="GO" id="GO:0000785">
    <property type="term" value="C:chromatin"/>
    <property type="evidence" value="ECO:0007669"/>
    <property type="project" value="TreeGrafter"/>
</dbReference>
<dbReference type="InterPro" id="IPR004198">
    <property type="entry name" value="Znf_C5HC2"/>
</dbReference>
<dbReference type="GO" id="GO:0010468">
    <property type="term" value="P:regulation of gene expression"/>
    <property type="evidence" value="ECO:0007669"/>
    <property type="project" value="TreeGrafter"/>
</dbReference>
<dbReference type="InterPro" id="IPR003347">
    <property type="entry name" value="JmjC_dom"/>
</dbReference>
<keyword evidence="3" id="KW-0408">Iron</keyword>
<proteinExistence type="predicted"/>
<feature type="compositionally biased region" description="Polar residues" evidence="5">
    <location>
        <begin position="7"/>
        <end position="16"/>
    </location>
</feature>
<feature type="region of interest" description="Disordered" evidence="5">
    <location>
        <begin position="1"/>
        <end position="61"/>
    </location>
</feature>
<evidence type="ECO:0000256" key="3">
    <source>
        <dbReference type="ARBA" id="ARBA00023004"/>
    </source>
</evidence>
<dbReference type="Proteomes" id="UP001408789">
    <property type="component" value="Unassembled WGS sequence"/>
</dbReference>
<dbReference type="InterPro" id="IPR003889">
    <property type="entry name" value="FYrich_C"/>
</dbReference>
<dbReference type="PANTHER" id="PTHR10694:SF113">
    <property type="entry name" value="PROTEIN JUMONJI"/>
    <property type="match status" value="1"/>
</dbReference>
<evidence type="ECO:0000313" key="8">
    <source>
        <dbReference type="EMBL" id="KAK9075074.1"/>
    </source>
</evidence>
<accession>A0AAP0H6R0</accession>
<evidence type="ECO:0000313" key="9">
    <source>
        <dbReference type="Proteomes" id="UP001408789"/>
    </source>
</evidence>
<dbReference type="EMBL" id="JBCNJP010000007">
    <property type="protein sequence ID" value="KAK9075074.1"/>
    <property type="molecule type" value="Genomic_DNA"/>
</dbReference>
<dbReference type="PROSITE" id="PS51184">
    <property type="entry name" value="JMJC"/>
    <property type="match status" value="1"/>
</dbReference>
<dbReference type="InterPro" id="IPR003349">
    <property type="entry name" value="JmjN"/>
</dbReference>
<feature type="domain" description="JmjN" evidence="6">
    <location>
        <begin position="101"/>
        <end position="142"/>
    </location>
</feature>
<evidence type="ECO:0000256" key="5">
    <source>
        <dbReference type="SAM" id="MobiDB-lite"/>
    </source>
</evidence>
<dbReference type="PROSITE" id="PS51543">
    <property type="entry name" value="FYRC"/>
    <property type="match status" value="1"/>
</dbReference>
<protein>
    <submittedName>
        <fullName evidence="8">Uncharacterized protein</fullName>
    </submittedName>
</protein>
<dbReference type="PANTHER" id="PTHR10694">
    <property type="entry name" value="LYSINE-SPECIFIC DEMETHYLASE"/>
    <property type="match status" value="1"/>
</dbReference>
<dbReference type="PROSITE" id="PS51542">
    <property type="entry name" value="FYRN"/>
    <property type="match status" value="1"/>
</dbReference>
<name>A0AAP0H6R0_9ASTR</name>